<feature type="compositionally biased region" description="Basic and acidic residues" evidence="21">
    <location>
        <begin position="1"/>
        <end position="19"/>
    </location>
</feature>
<evidence type="ECO:0000256" key="7">
    <source>
        <dbReference type="ARBA" id="ARBA00022723"/>
    </source>
</evidence>
<feature type="region of interest" description="Disordered" evidence="21">
    <location>
        <begin position="523"/>
        <end position="543"/>
    </location>
</feature>
<evidence type="ECO:0000256" key="9">
    <source>
        <dbReference type="ARBA" id="ARBA00022763"/>
    </source>
</evidence>
<evidence type="ECO:0000256" key="14">
    <source>
        <dbReference type="ARBA" id="ARBA00023125"/>
    </source>
</evidence>
<keyword evidence="17" id="KW-0464">Manganese</keyword>
<dbReference type="GO" id="GO:0005524">
    <property type="term" value="F:ATP binding"/>
    <property type="evidence" value="ECO:0007669"/>
    <property type="project" value="UniProtKB-KW"/>
</dbReference>
<proteinExistence type="predicted"/>
<dbReference type="NCBIfam" id="TIGR02777">
    <property type="entry name" value="LigD_PE_dom"/>
    <property type="match status" value="1"/>
</dbReference>
<dbReference type="PANTHER" id="PTHR42705">
    <property type="entry name" value="BIFUNCTIONAL NON-HOMOLOGOUS END JOINING PROTEIN LIGD"/>
    <property type="match status" value="1"/>
</dbReference>
<evidence type="ECO:0000256" key="6">
    <source>
        <dbReference type="ARBA" id="ARBA00022722"/>
    </source>
</evidence>
<keyword evidence="4" id="KW-0808">Transferase</keyword>
<dbReference type="GO" id="GO:0003910">
    <property type="term" value="F:DNA ligase (ATP) activity"/>
    <property type="evidence" value="ECO:0007669"/>
    <property type="project" value="UniProtKB-EC"/>
</dbReference>
<gene>
    <name evidence="23" type="primary">ligD</name>
    <name evidence="23" type="ORF">E5S66_05500</name>
</gene>
<dbReference type="Gene3D" id="3.90.920.10">
    <property type="entry name" value="DNA primase, PRIM domain"/>
    <property type="match status" value="1"/>
</dbReference>
<keyword evidence="5" id="KW-0548">Nucleotidyltransferase</keyword>
<evidence type="ECO:0000256" key="15">
    <source>
        <dbReference type="ARBA" id="ARBA00023172"/>
    </source>
</evidence>
<evidence type="ECO:0000256" key="21">
    <source>
        <dbReference type="SAM" id="MobiDB-lite"/>
    </source>
</evidence>
<keyword evidence="11" id="KW-0269">Exonuclease</keyword>
<dbReference type="STRING" id="1123377.GCA_000423885_01175"/>
<evidence type="ECO:0000256" key="8">
    <source>
        <dbReference type="ARBA" id="ARBA00022741"/>
    </source>
</evidence>
<dbReference type="Gene3D" id="2.40.50.140">
    <property type="entry name" value="Nucleic acid-binding proteins"/>
    <property type="match status" value="1"/>
</dbReference>
<dbReference type="InterPro" id="IPR012310">
    <property type="entry name" value="DNA_ligase_ATP-dep_cent"/>
</dbReference>
<evidence type="ECO:0000256" key="1">
    <source>
        <dbReference type="ARBA" id="ARBA00001936"/>
    </source>
</evidence>
<dbReference type="InterPro" id="IPR014143">
    <property type="entry name" value="NHEJ_ligase_prk"/>
</dbReference>
<dbReference type="InterPro" id="IPR012340">
    <property type="entry name" value="NA-bd_OB-fold"/>
</dbReference>
<dbReference type="SUPFAM" id="SSF56091">
    <property type="entry name" value="DNA ligase/mRNA capping enzyme, catalytic domain"/>
    <property type="match status" value="1"/>
</dbReference>
<dbReference type="Gene3D" id="3.30.470.30">
    <property type="entry name" value="DNA ligase/mRNA capping enzyme"/>
    <property type="match status" value="1"/>
</dbReference>
<dbReference type="EC" id="6.5.1.1" evidence="2"/>
<sequence length="839" mass="91789">MSLVEYRRKREFSKTREPATGRSAGTKRAIFVVQLHHASRRHYDFRLQVGGVLKSWAVPKGPSFDPAVKRMAVEVEDHPLTYAGFEGDIPKGQYGGGHVARFDAGYWSTDGDAQAQLAKGHLRFELFGDKLKGGWHLVRSSKPGRQVQWLLFKDKDGYAGTLEADDLLGDVTAAPAADIKRAGAGKPAKVQRTTPPGAAKRRRKRDWSKRALQLSGAKPLRFHGGYFAPQLARLGDAPPAGDDWLHELKWDGYRLLVAVADGKARLYSRNALDWSPKLPEIVAAIEALKLGDAALDGELIAGSGTKADFNLLQATLSGEKNAGLSLVLFDLLHVDGVDVSGAPLVERKALLEAVLDAPPPHLAYSSHVLGEGERAWRLACEQGFEGIVSKRADRAHHPGRSPEWRKTKHVLADEFAVVGYSAPKGSRVGIGALLLATPEGRGWRYVGRLGSGFSDALLLQLAKQLGEGQREPTARVEVADPELRRARWVAPQLVVEANYRGIGGNGLLRQASLKAMRADKTAADLRDRDRAPASTAKTEGKTMASKKATEEVIVVTHPQRVVFPDDGIRKQQVFDYYRSMLPWLLPEIAGRPLSIVRCPQGAARPCFFQKHGGAGMQQVDSLRLREESGAEEDYLVVRDAAGLLELVQFNALEFHPWGAQAADPERADRLVLDLDPGPDVAWKEVVAAARTLRKRLQELGLASWLRTSGGKGLHVVVPLRPACAWPQAKAFAHGFAEALAASEPLKFVATASKQVRKGRIFVDYLRNSRGATSVASFSLRARTGAPVAMPIRWEELGRLKGPAQFTLRNAAARMRRLRAHPWAGIDDMQQDLSRIVDPG</sequence>
<dbReference type="GO" id="GO:0003887">
    <property type="term" value="F:DNA-directed DNA polymerase activity"/>
    <property type="evidence" value="ECO:0007669"/>
    <property type="project" value="UniProtKB-KW"/>
</dbReference>
<evidence type="ECO:0000256" key="2">
    <source>
        <dbReference type="ARBA" id="ARBA00012727"/>
    </source>
</evidence>
<evidence type="ECO:0000256" key="3">
    <source>
        <dbReference type="ARBA" id="ARBA00022598"/>
    </source>
</evidence>
<dbReference type="CDD" id="cd04862">
    <property type="entry name" value="PaeLigD_Pol_like"/>
    <property type="match status" value="1"/>
</dbReference>
<keyword evidence="8" id="KW-0547">Nucleotide-binding</keyword>
<dbReference type="Pfam" id="PF21686">
    <property type="entry name" value="LigD_Prim-Pol"/>
    <property type="match status" value="1"/>
</dbReference>
<keyword evidence="10" id="KW-0378">Hydrolase</keyword>
<dbReference type="InterPro" id="IPR014145">
    <property type="entry name" value="LigD_pol_dom"/>
</dbReference>
<dbReference type="InterPro" id="IPR052171">
    <property type="entry name" value="NHEJ_LigD"/>
</dbReference>
<comment type="caution">
    <text evidence="23">The sequence shown here is derived from an EMBL/GenBank/DDBJ whole genome shotgun (WGS) entry which is preliminary data.</text>
</comment>
<dbReference type="GO" id="GO:0004527">
    <property type="term" value="F:exonuclease activity"/>
    <property type="evidence" value="ECO:0007669"/>
    <property type="project" value="UniProtKB-KW"/>
</dbReference>
<evidence type="ECO:0000256" key="10">
    <source>
        <dbReference type="ARBA" id="ARBA00022801"/>
    </source>
</evidence>
<evidence type="ECO:0000259" key="22">
    <source>
        <dbReference type="PROSITE" id="PS50160"/>
    </source>
</evidence>
<dbReference type="Proteomes" id="UP000308508">
    <property type="component" value="Unassembled WGS sequence"/>
</dbReference>
<dbReference type="Pfam" id="PF04679">
    <property type="entry name" value="DNA_ligase_A_C"/>
    <property type="match status" value="1"/>
</dbReference>
<dbReference type="PANTHER" id="PTHR42705:SF2">
    <property type="entry name" value="BIFUNCTIONAL NON-HOMOLOGOUS END JOINING PROTEIN LIGD"/>
    <property type="match status" value="1"/>
</dbReference>
<evidence type="ECO:0000256" key="11">
    <source>
        <dbReference type="ARBA" id="ARBA00022839"/>
    </source>
</evidence>
<dbReference type="Pfam" id="PF01068">
    <property type="entry name" value="DNA_ligase_A_M"/>
    <property type="match status" value="1"/>
</dbReference>
<dbReference type="InterPro" id="IPR014144">
    <property type="entry name" value="LigD_PE_domain"/>
</dbReference>
<evidence type="ECO:0000256" key="20">
    <source>
        <dbReference type="ARBA" id="ARBA00034003"/>
    </source>
</evidence>
<dbReference type="Pfam" id="PF13298">
    <property type="entry name" value="LigD_N"/>
    <property type="match status" value="1"/>
</dbReference>
<evidence type="ECO:0000256" key="12">
    <source>
        <dbReference type="ARBA" id="ARBA00022840"/>
    </source>
</evidence>
<dbReference type="NCBIfam" id="TIGR02778">
    <property type="entry name" value="ligD_pol"/>
    <property type="match status" value="1"/>
</dbReference>
<feature type="region of interest" description="Disordered" evidence="21">
    <location>
        <begin position="1"/>
        <end position="23"/>
    </location>
</feature>
<evidence type="ECO:0000313" key="23">
    <source>
        <dbReference type="EMBL" id="TLX21984.1"/>
    </source>
</evidence>
<dbReference type="CDD" id="cd07971">
    <property type="entry name" value="OBF_DNA_ligase_LigD"/>
    <property type="match status" value="1"/>
</dbReference>
<keyword evidence="15" id="KW-0233">DNA recombination</keyword>
<name>A0A5R9PEP9_9GAMM</name>
<comment type="catalytic activity">
    <reaction evidence="20">
        <text>ATP + (deoxyribonucleotide)n-3'-hydroxyl + 5'-phospho-(deoxyribonucleotide)m = (deoxyribonucleotide)n+m + AMP + diphosphate.</text>
        <dbReference type="EC" id="6.5.1.1"/>
    </reaction>
</comment>
<evidence type="ECO:0000256" key="16">
    <source>
        <dbReference type="ARBA" id="ARBA00023204"/>
    </source>
</evidence>
<protein>
    <recommendedName>
        <fullName evidence="2">DNA ligase (ATP)</fullName>
        <ecNumber evidence="2">6.5.1.1</ecNumber>
    </recommendedName>
    <alternativeName>
        <fullName evidence="19">NHEJ DNA polymerase</fullName>
    </alternativeName>
</protein>
<dbReference type="InterPro" id="IPR014146">
    <property type="entry name" value="LigD_ligase_dom"/>
</dbReference>
<keyword evidence="24" id="KW-1185">Reference proteome</keyword>
<dbReference type="SUPFAM" id="SSF50249">
    <property type="entry name" value="Nucleic acid-binding proteins"/>
    <property type="match status" value="1"/>
</dbReference>
<evidence type="ECO:0000256" key="4">
    <source>
        <dbReference type="ARBA" id="ARBA00022679"/>
    </source>
</evidence>
<dbReference type="EMBL" id="SROY01000002">
    <property type="protein sequence ID" value="TLX21984.1"/>
    <property type="molecule type" value="Genomic_DNA"/>
</dbReference>
<evidence type="ECO:0000256" key="18">
    <source>
        <dbReference type="ARBA" id="ARBA00023268"/>
    </source>
</evidence>
<organism evidence="23 24">
    <name type="scientific">Thermomonas fusca</name>
    <dbReference type="NCBI Taxonomy" id="215690"/>
    <lineage>
        <taxon>Bacteria</taxon>
        <taxon>Pseudomonadati</taxon>
        <taxon>Pseudomonadota</taxon>
        <taxon>Gammaproteobacteria</taxon>
        <taxon>Lysobacterales</taxon>
        <taxon>Lysobacteraceae</taxon>
        <taxon>Thermomonas</taxon>
    </lineage>
</organism>
<dbReference type="GO" id="GO:0003677">
    <property type="term" value="F:DNA binding"/>
    <property type="evidence" value="ECO:0007669"/>
    <property type="project" value="UniProtKB-KW"/>
</dbReference>
<dbReference type="GO" id="GO:0046872">
    <property type="term" value="F:metal ion binding"/>
    <property type="evidence" value="ECO:0007669"/>
    <property type="project" value="UniProtKB-KW"/>
</dbReference>
<evidence type="ECO:0000256" key="19">
    <source>
        <dbReference type="ARBA" id="ARBA00029943"/>
    </source>
</evidence>
<keyword evidence="3 23" id="KW-0436">Ligase</keyword>
<evidence type="ECO:0000313" key="24">
    <source>
        <dbReference type="Proteomes" id="UP000308508"/>
    </source>
</evidence>
<feature type="region of interest" description="Disordered" evidence="21">
    <location>
        <begin position="182"/>
        <end position="206"/>
    </location>
</feature>
<accession>A0A5R9PEP9</accession>
<dbReference type="CDD" id="cd07906">
    <property type="entry name" value="Adenylation_DNA_ligase_LigD_LigC"/>
    <property type="match status" value="1"/>
</dbReference>
<dbReference type="GO" id="GO:0006310">
    <property type="term" value="P:DNA recombination"/>
    <property type="evidence" value="ECO:0007669"/>
    <property type="project" value="UniProtKB-KW"/>
</dbReference>
<keyword evidence="16" id="KW-0234">DNA repair</keyword>
<evidence type="ECO:0000256" key="13">
    <source>
        <dbReference type="ARBA" id="ARBA00022932"/>
    </source>
</evidence>
<dbReference type="Gene3D" id="3.30.1490.70">
    <property type="match status" value="1"/>
</dbReference>
<keyword evidence="7" id="KW-0479">Metal-binding</keyword>
<reference evidence="23 24" key="1">
    <citation type="submission" date="2019-04" db="EMBL/GenBank/DDBJ databases">
        <authorList>
            <person name="Grouzdev D.S."/>
            <person name="Nazina T.N."/>
        </authorList>
    </citation>
    <scope>NUCLEOTIDE SEQUENCE [LARGE SCALE GENOMIC DNA]</scope>
    <source>
        <strain evidence="23 24">SHC 3-19</strain>
    </source>
</reference>
<dbReference type="InterPro" id="IPR012309">
    <property type="entry name" value="DNA_ligase_ATP-dep_C"/>
</dbReference>
<feature type="domain" description="ATP-dependent DNA ligase family profile" evidence="22">
    <location>
        <begin position="317"/>
        <end position="444"/>
    </location>
</feature>
<dbReference type="NCBIfam" id="TIGR02779">
    <property type="entry name" value="NHEJ_ligase_lig"/>
    <property type="match status" value="1"/>
</dbReference>
<keyword evidence="9" id="KW-0227">DNA damage</keyword>
<dbReference type="NCBIfam" id="TIGR02776">
    <property type="entry name" value="NHEJ_ligase_prk"/>
    <property type="match status" value="1"/>
</dbReference>
<keyword evidence="14" id="KW-0238">DNA-binding</keyword>
<dbReference type="AlphaFoldDB" id="A0A5R9PEP9"/>
<dbReference type="GO" id="GO:0006281">
    <property type="term" value="P:DNA repair"/>
    <property type="evidence" value="ECO:0007669"/>
    <property type="project" value="UniProtKB-KW"/>
</dbReference>
<comment type="cofactor">
    <cofactor evidence="1">
        <name>Mn(2+)</name>
        <dbReference type="ChEBI" id="CHEBI:29035"/>
    </cofactor>
</comment>
<keyword evidence="13" id="KW-0239">DNA-directed DNA polymerase</keyword>
<keyword evidence="18" id="KW-0511">Multifunctional enzyme</keyword>
<dbReference type="RefSeq" id="WP_138348233.1">
    <property type="nucleotide sequence ID" value="NZ_SROY01000002.1"/>
</dbReference>
<dbReference type="InterPro" id="IPR033651">
    <property type="entry name" value="PaeLigD_Pol-like"/>
</dbReference>
<keyword evidence="6" id="KW-0540">Nuclease</keyword>
<dbReference type="PROSITE" id="PS50160">
    <property type="entry name" value="DNA_LIGASE_A3"/>
    <property type="match status" value="1"/>
</dbReference>
<keyword evidence="12" id="KW-0067">ATP-binding</keyword>
<evidence type="ECO:0000256" key="5">
    <source>
        <dbReference type="ARBA" id="ARBA00022695"/>
    </source>
</evidence>
<evidence type="ECO:0000256" key="17">
    <source>
        <dbReference type="ARBA" id="ARBA00023211"/>
    </source>
</evidence>